<evidence type="ECO:0000313" key="7">
    <source>
        <dbReference type="EMBL" id="WOH13927.1"/>
    </source>
</evidence>
<gene>
    <name evidence="6" type="ORF">DCAR_029093</name>
    <name evidence="7" type="ORF">DCAR_0933440</name>
</gene>
<keyword evidence="4" id="KW-0597">Phosphoprotein</keyword>
<dbReference type="PROSITE" id="PS50110">
    <property type="entry name" value="RESPONSE_REGULATORY"/>
    <property type="match status" value="1"/>
</dbReference>
<evidence type="ECO:0000256" key="3">
    <source>
        <dbReference type="ARBA" id="ARBA00023163"/>
    </source>
</evidence>
<dbReference type="EMBL" id="CP093351">
    <property type="protein sequence ID" value="WOH13927.1"/>
    <property type="molecule type" value="Genomic_DNA"/>
</dbReference>
<evidence type="ECO:0000256" key="4">
    <source>
        <dbReference type="PROSITE-ProRule" id="PRU00169"/>
    </source>
</evidence>
<dbReference type="InterPro" id="IPR001789">
    <property type="entry name" value="Sig_transdc_resp-reg_receiver"/>
</dbReference>
<dbReference type="GO" id="GO:0009736">
    <property type="term" value="P:cytokinin-activated signaling pathway"/>
    <property type="evidence" value="ECO:0007669"/>
    <property type="project" value="InterPro"/>
</dbReference>
<dbReference type="Pfam" id="PF00072">
    <property type="entry name" value="Response_reg"/>
    <property type="match status" value="1"/>
</dbReference>
<dbReference type="GO" id="GO:0000160">
    <property type="term" value="P:phosphorelay signal transduction system"/>
    <property type="evidence" value="ECO:0007669"/>
    <property type="project" value="UniProtKB-KW"/>
</dbReference>
<protein>
    <recommendedName>
        <fullName evidence="5">Response regulatory domain-containing protein</fullName>
    </recommendedName>
</protein>
<dbReference type="PANTHER" id="PTHR43874:SF19">
    <property type="entry name" value="RESPONSE REGULATOR 23-RELATED"/>
    <property type="match status" value="1"/>
</dbReference>
<evidence type="ECO:0000256" key="1">
    <source>
        <dbReference type="ARBA" id="ARBA00023012"/>
    </source>
</evidence>
<dbReference type="Gene3D" id="3.40.50.2300">
    <property type="match status" value="1"/>
</dbReference>
<keyword evidence="2" id="KW-0805">Transcription regulation</keyword>
<dbReference type="EMBL" id="LNRQ01000009">
    <property type="protein sequence ID" value="KZM81480.1"/>
    <property type="molecule type" value="Genomic_DNA"/>
</dbReference>
<name>A0A175YDV7_DAUCS</name>
<dbReference type="AlphaFoldDB" id="A0A175YDV7"/>
<dbReference type="Proteomes" id="UP000077755">
    <property type="component" value="Chromosome 9"/>
</dbReference>
<dbReference type="OMA" id="AWNGRDQ"/>
<keyword evidence="1" id="KW-0902">Two-component regulatory system</keyword>
<proteinExistence type="predicted"/>
<organism evidence="6">
    <name type="scientific">Daucus carota subsp. sativus</name>
    <name type="common">Carrot</name>
    <dbReference type="NCBI Taxonomy" id="79200"/>
    <lineage>
        <taxon>Eukaryota</taxon>
        <taxon>Viridiplantae</taxon>
        <taxon>Streptophyta</taxon>
        <taxon>Embryophyta</taxon>
        <taxon>Tracheophyta</taxon>
        <taxon>Spermatophyta</taxon>
        <taxon>Magnoliopsida</taxon>
        <taxon>eudicotyledons</taxon>
        <taxon>Gunneridae</taxon>
        <taxon>Pentapetalae</taxon>
        <taxon>asterids</taxon>
        <taxon>campanulids</taxon>
        <taxon>Apiales</taxon>
        <taxon>Apiaceae</taxon>
        <taxon>Apioideae</taxon>
        <taxon>Scandiceae</taxon>
        <taxon>Daucinae</taxon>
        <taxon>Daucus</taxon>
        <taxon>Daucus sect. Daucus</taxon>
    </lineage>
</organism>
<evidence type="ECO:0000259" key="5">
    <source>
        <dbReference type="PROSITE" id="PS50110"/>
    </source>
</evidence>
<dbReference type="SUPFAM" id="SSF52172">
    <property type="entry name" value="CheY-like"/>
    <property type="match status" value="1"/>
</dbReference>
<evidence type="ECO:0000256" key="2">
    <source>
        <dbReference type="ARBA" id="ARBA00023015"/>
    </source>
</evidence>
<evidence type="ECO:0000313" key="6">
    <source>
        <dbReference type="EMBL" id="KZM81480.1"/>
    </source>
</evidence>
<reference evidence="6" key="1">
    <citation type="journal article" date="2016" name="Nat. Genet.">
        <title>A high-quality carrot genome assembly provides new insights into carotenoid accumulation and asterid genome evolution.</title>
        <authorList>
            <person name="Iorizzo M."/>
            <person name="Ellison S."/>
            <person name="Senalik D."/>
            <person name="Zeng P."/>
            <person name="Satapoomin P."/>
            <person name="Huang J."/>
            <person name="Bowman M."/>
            <person name="Iovene M."/>
            <person name="Sanseverino W."/>
            <person name="Cavagnaro P."/>
            <person name="Yildiz M."/>
            <person name="Macko-Podgorni A."/>
            <person name="Moranska E."/>
            <person name="Grzebelus E."/>
            <person name="Grzebelus D."/>
            <person name="Ashrafi H."/>
            <person name="Zheng Z."/>
            <person name="Cheng S."/>
            <person name="Spooner D."/>
            <person name="Van Deynze A."/>
            <person name="Simon P."/>
        </authorList>
    </citation>
    <scope>NUCLEOTIDE SEQUENCE [LARGE SCALE GENOMIC DNA]</scope>
    <source>
        <tissue evidence="6">Leaf</tissue>
    </source>
</reference>
<dbReference type="SMART" id="SM00448">
    <property type="entry name" value="REC"/>
    <property type="match status" value="1"/>
</dbReference>
<feature type="modified residue" description="4-aspartylphosphate" evidence="4">
    <location>
        <position position="53"/>
    </location>
</feature>
<keyword evidence="8" id="KW-1185">Reference proteome</keyword>
<keyword evidence="3" id="KW-0804">Transcription</keyword>
<reference evidence="7" key="2">
    <citation type="submission" date="2022-03" db="EMBL/GenBank/DDBJ databases">
        <title>Draft title - Genomic analysis of global carrot germplasm unveils the trajectory of domestication and the origin of high carotenoid orange carrot.</title>
        <authorList>
            <person name="Iorizzo M."/>
            <person name="Ellison S."/>
            <person name="Senalik D."/>
            <person name="Macko-Podgorni A."/>
            <person name="Grzebelus D."/>
            <person name="Bostan H."/>
            <person name="Rolling W."/>
            <person name="Curaba J."/>
            <person name="Simon P."/>
        </authorList>
    </citation>
    <scope>NUCLEOTIDE SEQUENCE</scope>
    <source>
        <tissue evidence="7">Leaf</tissue>
    </source>
</reference>
<evidence type="ECO:0000313" key="8">
    <source>
        <dbReference type="Proteomes" id="UP000077755"/>
    </source>
</evidence>
<dbReference type="InterPro" id="IPR011006">
    <property type="entry name" value="CheY-like_superfamily"/>
</dbReference>
<feature type="domain" description="Response regulatory" evidence="5">
    <location>
        <begin position="3"/>
        <end position="114"/>
    </location>
</feature>
<dbReference type="InterPro" id="IPR045279">
    <property type="entry name" value="ARR-like"/>
</dbReference>
<dbReference type="Gramene" id="KZM81480">
    <property type="protein sequence ID" value="KZM81480"/>
    <property type="gene ID" value="DCAR_029093"/>
</dbReference>
<sequence>MYRYLVVDDVTTCLMVTCAMLKRWQSCEVVGVHDAYEALQKLRTESFDLVISDVQMPGMDGFQLLEQIKKEFKLPVILISADDRKEAAIDAGAVSFILKPISPDVARNVGTYVIPKMEIGDHVNGQGNQDVGV</sequence>
<dbReference type="PANTHER" id="PTHR43874">
    <property type="entry name" value="TWO-COMPONENT RESPONSE REGULATOR"/>
    <property type="match status" value="1"/>
</dbReference>
<accession>A0A175YDV7</accession>